<evidence type="ECO:0000313" key="6">
    <source>
        <dbReference type="Proteomes" id="UP000002035"/>
    </source>
</evidence>
<gene>
    <name evidence="5" type="ORF">MCYG_04065</name>
</gene>
<dbReference type="SUPFAM" id="SSF48452">
    <property type="entry name" value="TPR-like"/>
    <property type="match status" value="1"/>
</dbReference>
<dbReference type="AlphaFoldDB" id="C5FN10"/>
<dbReference type="SMART" id="SM00028">
    <property type="entry name" value="TPR"/>
    <property type="match status" value="2"/>
</dbReference>
<dbReference type="OMA" id="NNRYARA"/>
<dbReference type="Proteomes" id="UP000002035">
    <property type="component" value="Unassembled WGS sequence"/>
</dbReference>
<evidence type="ECO:0000313" key="5">
    <source>
        <dbReference type="EMBL" id="EEQ31246.1"/>
    </source>
</evidence>
<keyword evidence="2 3" id="KW-0802">TPR repeat</keyword>
<name>C5FN10_ARTOC</name>
<dbReference type="STRING" id="554155.C5FN10"/>
<keyword evidence="6" id="KW-1185">Reference proteome</keyword>
<feature type="region of interest" description="Disordered" evidence="4">
    <location>
        <begin position="1"/>
        <end position="20"/>
    </location>
</feature>
<proteinExistence type="predicted"/>
<dbReference type="InterPro" id="IPR044244">
    <property type="entry name" value="TTC27/Emw1"/>
</dbReference>
<sequence>MATATDSPAPVPETFDTLFTPRADGQRRSYDSLHLTEEQCKAILSHPFAQEVFGHAEQDADTPSVLRGEELFTQLISRRISAVLSTASAEECRDQHRSKLIHIGYAALDSFLQANVTGPPLSFGAEVVFPSTVRESHGTLRAVRDSLIRDLSVNGEAVYKLIPNVELFAVARAILTHEEVVKQGGESILGLTGRMRVNFLHQKMLNESADSLQAVIYEDLDAIGTYVLSDDKSSLTKEGRTEKVRFMLERAVIHTHHGHDSKARADLFQAAATNGFEFALTGKLGRRTKFQDRDISQLVVVAKSAEDNATEQQEKDKDSDPKNLNLNDDTLLESIAFKKDQDQDRLKQASVSVQDGSSLPASLANIDASDQPRLNPLDSIMLLSLASAITNTSPEDGLTREETIPYAVRVLEGGSSNWQVYSQALLVRSRIEGYRSRTVERSVLQLQALVDQVIADTASDTPTPATAEGENAASEEQQQPTTFLPRPEASESAPAAERLKYIWLLNFSTRWHLESELAQRWVSLGALRTALDIYERLQMWAEAALCYAATDREETAKLMVRKQLYQRTKPATGTNADDNDTMQGPELSPLPSDAPRLFCILGDIDHDAAMYERAWTVSNKRYARAQRSLARLYMQEKPPNFVKAEQAYKLSLAVNRLNHASWFAMGCTQLELEKWEDAIDSFTRTVQLEETDAEAWSNLAVALLNAPPRSTTVLQDIPQPKALDDEEEQENGNIEEGKIDKYKQKRDALAALHRAARFKHADHRIWDNILTVGASIPPPSTPFRDVLLAQTRIIEIRGDKDGEKCVDIPVLTALIKTLTTPREGSSISISYDPSAIRPGSIHARLLRLFDDKIIPLITHSPELWLLVAELEKWRGRPSQALAAHEKAWRATIASCSQGAYQMGEEPKWNEIVKATETLVRKGYAVYGGMDKEAEDGTKQGEDSGELVARDWRFKSRSAVRGILGKGKQFWDGNEGWMRLDALLKEVSGS</sequence>
<dbReference type="VEuPathDB" id="FungiDB:MCYG_04065"/>
<dbReference type="EMBL" id="DS995704">
    <property type="protein sequence ID" value="EEQ31246.1"/>
    <property type="molecule type" value="Genomic_DNA"/>
</dbReference>
<dbReference type="InterPro" id="IPR019734">
    <property type="entry name" value="TPR_rpt"/>
</dbReference>
<feature type="region of interest" description="Disordered" evidence="4">
    <location>
        <begin position="305"/>
        <end position="325"/>
    </location>
</feature>
<organism evidence="5 6">
    <name type="scientific">Arthroderma otae (strain ATCC MYA-4605 / CBS 113480)</name>
    <name type="common">Microsporum canis</name>
    <dbReference type="NCBI Taxonomy" id="554155"/>
    <lineage>
        <taxon>Eukaryota</taxon>
        <taxon>Fungi</taxon>
        <taxon>Dikarya</taxon>
        <taxon>Ascomycota</taxon>
        <taxon>Pezizomycotina</taxon>
        <taxon>Eurotiomycetes</taxon>
        <taxon>Eurotiomycetidae</taxon>
        <taxon>Onygenales</taxon>
        <taxon>Arthrodermataceae</taxon>
        <taxon>Microsporum</taxon>
    </lineage>
</organism>
<feature type="region of interest" description="Disordered" evidence="4">
    <location>
        <begin position="459"/>
        <end position="491"/>
    </location>
</feature>
<protein>
    <submittedName>
        <fullName evidence="5">TPR domain-containing protein</fullName>
    </submittedName>
</protein>
<feature type="repeat" description="TPR" evidence="3">
    <location>
        <begin position="659"/>
        <end position="692"/>
    </location>
</feature>
<dbReference type="RefSeq" id="XP_002846328.1">
    <property type="nucleotide sequence ID" value="XM_002846282.1"/>
</dbReference>
<dbReference type="InterPro" id="IPR011990">
    <property type="entry name" value="TPR-like_helical_dom_sf"/>
</dbReference>
<evidence type="ECO:0000256" key="2">
    <source>
        <dbReference type="ARBA" id="ARBA00022803"/>
    </source>
</evidence>
<accession>C5FN10</accession>
<dbReference type="GeneID" id="9224397"/>
<evidence type="ECO:0000256" key="3">
    <source>
        <dbReference type="PROSITE-ProRule" id="PRU00339"/>
    </source>
</evidence>
<evidence type="ECO:0000256" key="4">
    <source>
        <dbReference type="SAM" id="MobiDB-lite"/>
    </source>
</evidence>
<feature type="region of interest" description="Disordered" evidence="4">
    <location>
        <begin position="569"/>
        <end position="588"/>
    </location>
</feature>
<feature type="compositionally biased region" description="Basic and acidic residues" evidence="4">
    <location>
        <begin position="312"/>
        <end position="321"/>
    </location>
</feature>
<dbReference type="PANTHER" id="PTHR16193:SF0">
    <property type="entry name" value="TETRATRICOPEPTIDE REPEAT PROTEIN 27"/>
    <property type="match status" value="1"/>
</dbReference>
<evidence type="ECO:0000256" key="1">
    <source>
        <dbReference type="ARBA" id="ARBA00022737"/>
    </source>
</evidence>
<dbReference type="OrthoDB" id="1936594at2759"/>
<dbReference type="PANTHER" id="PTHR16193">
    <property type="entry name" value="TETRATRICOPEPTIDE REPEAT PROTEIN 27"/>
    <property type="match status" value="1"/>
</dbReference>
<keyword evidence="1" id="KW-0677">Repeat</keyword>
<reference evidence="6" key="1">
    <citation type="journal article" date="2012" name="MBio">
        <title>Comparative genome analysis of Trichophyton rubrum and related dermatophytes reveals candidate genes involved in infection.</title>
        <authorList>
            <person name="Martinez D.A."/>
            <person name="Oliver B.G."/>
            <person name="Graeser Y."/>
            <person name="Goldberg J.M."/>
            <person name="Li W."/>
            <person name="Martinez-Rossi N.M."/>
            <person name="Monod M."/>
            <person name="Shelest E."/>
            <person name="Barton R.C."/>
            <person name="Birch E."/>
            <person name="Brakhage A.A."/>
            <person name="Chen Z."/>
            <person name="Gurr S.J."/>
            <person name="Heiman D."/>
            <person name="Heitman J."/>
            <person name="Kosti I."/>
            <person name="Rossi A."/>
            <person name="Saif S."/>
            <person name="Samalova M."/>
            <person name="Saunders C.W."/>
            <person name="Shea T."/>
            <person name="Summerbell R.C."/>
            <person name="Xu J."/>
            <person name="Young S."/>
            <person name="Zeng Q."/>
            <person name="Birren B.W."/>
            <person name="Cuomo C.A."/>
            <person name="White T.C."/>
        </authorList>
    </citation>
    <scope>NUCLEOTIDE SEQUENCE [LARGE SCALE GENOMIC DNA]</scope>
    <source>
        <strain evidence="6">ATCC MYA-4605 / CBS 113480</strain>
    </source>
</reference>
<dbReference type="PROSITE" id="PS50005">
    <property type="entry name" value="TPR"/>
    <property type="match status" value="1"/>
</dbReference>
<dbReference type="Gene3D" id="1.25.40.10">
    <property type="entry name" value="Tetratricopeptide repeat domain"/>
    <property type="match status" value="1"/>
</dbReference>
<dbReference type="eggNOG" id="KOG1128">
    <property type="taxonomic scope" value="Eukaryota"/>
</dbReference>
<dbReference type="HOGENOM" id="CLU_004905_0_0_1"/>